<sequence length="109" mass="12496">MDHNTFGRLRILLRGTGDLVDGNFVSVEEQVAIFLGILAHHKKNRVVRFDFWRSRYTVSLYVHAVLGVVLKLYDTLLVAPEAVSEECDDRGVSGRRTRFKFTKMESLLV</sequence>
<feature type="domain" description="DUF8040" evidence="1">
    <location>
        <begin position="1"/>
        <end position="70"/>
    </location>
</feature>
<accession>A0ABD1H1F5</accession>
<reference evidence="2 3" key="1">
    <citation type="submission" date="2024-06" db="EMBL/GenBank/DDBJ databases">
        <title>A chromosome level genome sequence of Diviner's sage (Salvia divinorum).</title>
        <authorList>
            <person name="Ford S.A."/>
            <person name="Ro D.-K."/>
            <person name="Ness R.W."/>
            <person name="Phillips M.A."/>
        </authorList>
    </citation>
    <scope>NUCLEOTIDE SEQUENCE [LARGE SCALE GENOMIC DNA]</scope>
    <source>
        <strain evidence="2">SAF-2024a</strain>
        <tissue evidence="2">Leaf</tissue>
    </source>
</reference>
<protein>
    <recommendedName>
        <fullName evidence="1">DUF8040 domain-containing protein</fullName>
    </recommendedName>
</protein>
<keyword evidence="3" id="KW-1185">Reference proteome</keyword>
<dbReference type="AlphaFoldDB" id="A0ABD1H1F5"/>
<gene>
    <name evidence="2" type="ORF">AAHA92_18235</name>
</gene>
<proteinExistence type="predicted"/>
<dbReference type="InterPro" id="IPR058353">
    <property type="entry name" value="DUF8040"/>
</dbReference>
<evidence type="ECO:0000313" key="2">
    <source>
        <dbReference type="EMBL" id="KAL1550242.1"/>
    </source>
</evidence>
<dbReference type="Proteomes" id="UP001567538">
    <property type="component" value="Unassembled WGS sequence"/>
</dbReference>
<name>A0ABD1H1F5_SALDI</name>
<evidence type="ECO:0000259" key="1">
    <source>
        <dbReference type="Pfam" id="PF26138"/>
    </source>
</evidence>
<dbReference type="EMBL" id="JBEAFC010000007">
    <property type="protein sequence ID" value="KAL1550242.1"/>
    <property type="molecule type" value="Genomic_DNA"/>
</dbReference>
<comment type="caution">
    <text evidence="2">The sequence shown here is derived from an EMBL/GenBank/DDBJ whole genome shotgun (WGS) entry which is preliminary data.</text>
</comment>
<organism evidence="2 3">
    <name type="scientific">Salvia divinorum</name>
    <name type="common">Maria pastora</name>
    <name type="synonym">Diviner's sage</name>
    <dbReference type="NCBI Taxonomy" id="28513"/>
    <lineage>
        <taxon>Eukaryota</taxon>
        <taxon>Viridiplantae</taxon>
        <taxon>Streptophyta</taxon>
        <taxon>Embryophyta</taxon>
        <taxon>Tracheophyta</taxon>
        <taxon>Spermatophyta</taxon>
        <taxon>Magnoliopsida</taxon>
        <taxon>eudicotyledons</taxon>
        <taxon>Gunneridae</taxon>
        <taxon>Pentapetalae</taxon>
        <taxon>asterids</taxon>
        <taxon>lamiids</taxon>
        <taxon>Lamiales</taxon>
        <taxon>Lamiaceae</taxon>
        <taxon>Nepetoideae</taxon>
        <taxon>Mentheae</taxon>
        <taxon>Salviinae</taxon>
        <taxon>Salvia</taxon>
        <taxon>Salvia subgen. Calosphace</taxon>
    </lineage>
</organism>
<evidence type="ECO:0000313" key="3">
    <source>
        <dbReference type="Proteomes" id="UP001567538"/>
    </source>
</evidence>
<dbReference type="Pfam" id="PF26138">
    <property type="entry name" value="DUF8040"/>
    <property type="match status" value="1"/>
</dbReference>